<sequence length="370" mass="42735">IRTVGQSTVVALRDERRDYPFFLIHNQTNFPLSYKEVDARRWYKVPPRTARPFAFETHLLSKEERKVVVKVADVQFSRAIDLERASRYPNLVRVKEYTVHLYWHHRGATKVLVATVRRNTEESYDNAQTKVVLTVNRLGISLINQVPLELIYAWADQIHFQTIWSRNEQQLALNMNSFQIDNQMPKAPSSILFCGTPHNKRGHYMPWLDLKVHMYTQDTFSKYIQNFQLLPQVFYIAVDSASIQQLVNFFSVLDAGGSAVSESTVQSQSSGVSPMTPEKKKTNSGGRVMTEEEKDESSSNSVQNFLFRFGVMVLNIPEVRIPVSGFLCEDQVFDRSMLTDVLTTHYKGQVSLESCIDAFFFYPKKNIYIY</sequence>
<comment type="similarity">
    <text evidence="1">Belongs to the VPS13 family.</text>
</comment>
<feature type="compositionally biased region" description="Polar residues" evidence="2">
    <location>
        <begin position="264"/>
        <end position="273"/>
    </location>
</feature>
<proteinExistence type="inferred from homology"/>
<reference evidence="3 4" key="1">
    <citation type="journal article" date="2013" name="Curr. Biol.">
        <title>The Genome of the Foraminiferan Reticulomyxa filosa.</title>
        <authorList>
            <person name="Glockner G."/>
            <person name="Hulsmann N."/>
            <person name="Schleicher M."/>
            <person name="Noegel A.A."/>
            <person name="Eichinger L."/>
            <person name="Gallinger C."/>
            <person name="Pawlowski J."/>
            <person name="Sierra R."/>
            <person name="Euteneuer U."/>
            <person name="Pillet L."/>
            <person name="Moustafa A."/>
            <person name="Platzer M."/>
            <person name="Groth M."/>
            <person name="Szafranski K."/>
            <person name="Schliwa M."/>
        </authorList>
    </citation>
    <scope>NUCLEOTIDE SEQUENCE [LARGE SCALE GENOMIC DNA]</scope>
</reference>
<dbReference type="GO" id="GO:0006623">
    <property type="term" value="P:protein targeting to vacuole"/>
    <property type="evidence" value="ECO:0007669"/>
    <property type="project" value="TreeGrafter"/>
</dbReference>
<dbReference type="PANTHER" id="PTHR16166">
    <property type="entry name" value="VACUOLAR PROTEIN SORTING-ASSOCIATED PROTEIN VPS13"/>
    <property type="match status" value="1"/>
</dbReference>
<dbReference type="OrthoDB" id="272810at2759"/>
<feature type="non-terminal residue" evidence="3">
    <location>
        <position position="370"/>
    </location>
</feature>
<dbReference type="Proteomes" id="UP000023152">
    <property type="component" value="Unassembled WGS sequence"/>
</dbReference>
<evidence type="ECO:0000313" key="3">
    <source>
        <dbReference type="EMBL" id="ETO25595.1"/>
    </source>
</evidence>
<evidence type="ECO:0000256" key="2">
    <source>
        <dbReference type="SAM" id="MobiDB-lite"/>
    </source>
</evidence>
<keyword evidence="4" id="KW-1185">Reference proteome</keyword>
<dbReference type="AlphaFoldDB" id="X6NH00"/>
<gene>
    <name evidence="3" type="ORF">RFI_11542</name>
</gene>
<comment type="caution">
    <text evidence="3">The sequence shown here is derived from an EMBL/GenBank/DDBJ whole genome shotgun (WGS) entry which is preliminary data.</text>
</comment>
<feature type="region of interest" description="Disordered" evidence="2">
    <location>
        <begin position="264"/>
        <end position="297"/>
    </location>
</feature>
<organism evidence="3 4">
    <name type="scientific">Reticulomyxa filosa</name>
    <dbReference type="NCBI Taxonomy" id="46433"/>
    <lineage>
        <taxon>Eukaryota</taxon>
        <taxon>Sar</taxon>
        <taxon>Rhizaria</taxon>
        <taxon>Retaria</taxon>
        <taxon>Foraminifera</taxon>
        <taxon>Monothalamids</taxon>
        <taxon>Reticulomyxidae</taxon>
        <taxon>Reticulomyxa</taxon>
    </lineage>
</organism>
<feature type="non-terminal residue" evidence="3">
    <location>
        <position position="1"/>
    </location>
</feature>
<name>X6NH00_RETFI</name>
<dbReference type="GO" id="GO:0045053">
    <property type="term" value="P:protein retention in Golgi apparatus"/>
    <property type="evidence" value="ECO:0007669"/>
    <property type="project" value="TreeGrafter"/>
</dbReference>
<evidence type="ECO:0000256" key="1">
    <source>
        <dbReference type="ARBA" id="ARBA00006545"/>
    </source>
</evidence>
<accession>X6NH00</accession>
<dbReference type="EMBL" id="ASPP01008406">
    <property type="protein sequence ID" value="ETO25595.1"/>
    <property type="molecule type" value="Genomic_DNA"/>
</dbReference>
<dbReference type="InterPro" id="IPR026847">
    <property type="entry name" value="VPS13"/>
</dbReference>
<protein>
    <recommendedName>
        <fullName evidence="5">Vacuolar protein sorting-associated protein 13 VPS13 adaptor binding domain-containing protein</fullName>
    </recommendedName>
</protein>
<dbReference type="PANTHER" id="PTHR16166:SF93">
    <property type="entry name" value="INTERMEMBRANE LIPID TRANSFER PROTEIN VPS13"/>
    <property type="match status" value="1"/>
</dbReference>
<evidence type="ECO:0008006" key="5">
    <source>
        <dbReference type="Google" id="ProtNLM"/>
    </source>
</evidence>
<evidence type="ECO:0000313" key="4">
    <source>
        <dbReference type="Proteomes" id="UP000023152"/>
    </source>
</evidence>